<evidence type="ECO:0000313" key="4">
    <source>
        <dbReference type="EMBL" id="KAF7394194.1"/>
    </source>
</evidence>
<dbReference type="Pfam" id="PF03914">
    <property type="entry name" value="CBF"/>
    <property type="match status" value="1"/>
</dbReference>
<feature type="region of interest" description="Disordered" evidence="2">
    <location>
        <begin position="726"/>
        <end position="760"/>
    </location>
</feature>
<evidence type="ECO:0000256" key="1">
    <source>
        <dbReference type="ARBA" id="ARBA00007797"/>
    </source>
</evidence>
<name>A0A834JT82_VESPE</name>
<evidence type="ECO:0000256" key="2">
    <source>
        <dbReference type="SAM" id="MobiDB-lite"/>
    </source>
</evidence>
<dbReference type="PANTHER" id="PTHR12048:SF0">
    <property type="entry name" value="CCAAT_ENHANCER-BINDING PROTEIN ZETA"/>
    <property type="match status" value="1"/>
</dbReference>
<gene>
    <name evidence="4" type="ORF">H0235_016789</name>
</gene>
<dbReference type="EMBL" id="JACSDY010000021">
    <property type="protein sequence ID" value="KAF7394194.1"/>
    <property type="molecule type" value="Genomic_DNA"/>
</dbReference>
<feature type="compositionally biased region" description="Polar residues" evidence="2">
    <location>
        <begin position="843"/>
        <end position="858"/>
    </location>
</feature>
<dbReference type="SUPFAM" id="SSF48371">
    <property type="entry name" value="ARM repeat"/>
    <property type="match status" value="1"/>
</dbReference>
<proteinExistence type="inferred from homology"/>
<comment type="caution">
    <text evidence="4">The sequence shown here is derived from an EMBL/GenBank/DDBJ whole genome shotgun (WGS) entry which is preliminary data.</text>
</comment>
<dbReference type="AlphaFoldDB" id="A0A834JT82"/>
<protein>
    <recommendedName>
        <fullName evidence="3">CCAAT-binding factor domain-containing protein</fullName>
    </recommendedName>
</protein>
<feature type="domain" description="CCAAT-binding factor" evidence="3">
    <location>
        <begin position="361"/>
        <end position="574"/>
    </location>
</feature>
<dbReference type="InterPro" id="IPR040155">
    <property type="entry name" value="CEBPZ/Mak21-like"/>
</dbReference>
<reference evidence="4" key="1">
    <citation type="journal article" date="2020" name="G3 (Bethesda)">
        <title>High-Quality Assemblies for Three Invasive Social Wasps from the &lt;i&gt;Vespula&lt;/i&gt; Genus.</title>
        <authorList>
            <person name="Harrop T.W.R."/>
            <person name="Guhlin J."/>
            <person name="McLaughlin G.M."/>
            <person name="Permina E."/>
            <person name="Stockwell P."/>
            <person name="Gilligan J."/>
            <person name="Le Lec M.F."/>
            <person name="Gruber M.A.M."/>
            <person name="Quinn O."/>
            <person name="Lovegrove M."/>
            <person name="Duncan E.J."/>
            <person name="Remnant E.J."/>
            <person name="Van Eeckhoven J."/>
            <person name="Graham B."/>
            <person name="Knapp R.A."/>
            <person name="Langford K.W."/>
            <person name="Kronenberg Z."/>
            <person name="Press M.O."/>
            <person name="Eacker S.M."/>
            <person name="Wilson-Rankin E.E."/>
            <person name="Purcell J."/>
            <person name="Lester P.J."/>
            <person name="Dearden P.K."/>
        </authorList>
    </citation>
    <scope>NUCLEOTIDE SEQUENCE</scope>
    <source>
        <strain evidence="4">Volc-1</strain>
    </source>
</reference>
<dbReference type="Proteomes" id="UP000600918">
    <property type="component" value="Unassembled WGS sequence"/>
</dbReference>
<comment type="similarity">
    <text evidence="1">Belongs to the CBF/MAK21 family.</text>
</comment>
<feature type="region of interest" description="Disordered" evidence="2">
    <location>
        <begin position="836"/>
        <end position="879"/>
    </location>
</feature>
<dbReference type="InterPro" id="IPR016024">
    <property type="entry name" value="ARM-type_fold"/>
</dbReference>
<accession>A0A834JT82</accession>
<evidence type="ECO:0000259" key="3">
    <source>
        <dbReference type="Pfam" id="PF03914"/>
    </source>
</evidence>
<sequence>MKGHRSDIKNKSVSKWYEEFPKAEVPYKHAKTDFEVLNLKEEGKKYLNADTSAFQLKQSHSRNSEIMWLKTALTRGTTSDKVAAAVVLIQDNPKYNLVQLISLISQVKAAKHNQCNMIITALKDLFLSDLLHPKYKLLKFEEQDLDKIDNLQTSDQINKIDGSRKKLLAHWFFEDQLREQYENFVLSLANIASDTVETNREKAISIMTDLLIGNAEQEHKLLELIVNKIGDPHCKVGSKAVFCLKKLLYEHSNMKFVVLKEVEKLLFRKNVGQRAQYYAICLLTQFVLKTADDEIATSLIEVYFAFFKACLKKGEPDSRMMAAILTGVNRAYHFAKMDSVLLRDHIDSVYKVVHIGSFNVSLNALNLLYHVERTNQSNRFYTAFYKKLLDPQIGIAKKQAVFLNLLYRVLQNDQSLLRLYAFIKRILQITLYFPANMACATLYLISKVLQSRKDLKNFLLHSQNPIKIENNFSNAQENNSSKNKEIINIDENESIVPPEIDLNIMMNVTINTTENLPKQDIDVKQDVDADIKDIVQKPYDPFCRNPLYANAMKSLYAELVSLSKHFHPSVSLFANAIIQEKAINYTGDSLEDLTLIRFLDRYVFKNPKKLEDKKVQKKNDPLAQRGSYVPKGIRSLPVDSMAYLNEAEERIPVDELFLYHYLKRKSESTNIYNDKDSDSESVNSEEFNEMLDKFSTNKDLDDLDIAAAIGTIKNKKDDEIDDFENSEYIENEENDVNSNTELEDDIDEKSDNSLDDVDDFDITDIENEDLSDIYFSEDSDNNDDDDLSGTILNIKNKHIKDNDPIRQRKIKKKSKKNLDDIFVSAEKFSQMLEEQSRTKNKHGSTNALNTMDGATSKQIDWETKRNQKLTRSFDRKKRKRVKISNNKNNLTKSFGQDKIFYFCEVLV</sequence>
<dbReference type="PANTHER" id="PTHR12048">
    <property type="entry name" value="CCAAT-BINDING FACTOR-RELATED"/>
    <property type="match status" value="1"/>
</dbReference>
<organism evidence="4 5">
    <name type="scientific">Vespula pensylvanica</name>
    <name type="common">Western yellow jacket</name>
    <name type="synonym">Wasp</name>
    <dbReference type="NCBI Taxonomy" id="30213"/>
    <lineage>
        <taxon>Eukaryota</taxon>
        <taxon>Metazoa</taxon>
        <taxon>Ecdysozoa</taxon>
        <taxon>Arthropoda</taxon>
        <taxon>Hexapoda</taxon>
        <taxon>Insecta</taxon>
        <taxon>Pterygota</taxon>
        <taxon>Neoptera</taxon>
        <taxon>Endopterygota</taxon>
        <taxon>Hymenoptera</taxon>
        <taxon>Apocrita</taxon>
        <taxon>Aculeata</taxon>
        <taxon>Vespoidea</taxon>
        <taxon>Vespidae</taxon>
        <taxon>Vespinae</taxon>
        <taxon>Vespula</taxon>
    </lineage>
</organism>
<evidence type="ECO:0000313" key="5">
    <source>
        <dbReference type="Proteomes" id="UP000600918"/>
    </source>
</evidence>
<dbReference type="GO" id="GO:0005634">
    <property type="term" value="C:nucleus"/>
    <property type="evidence" value="ECO:0007669"/>
    <property type="project" value="TreeGrafter"/>
</dbReference>
<dbReference type="InterPro" id="IPR005612">
    <property type="entry name" value="CCAAT-binding_factor"/>
</dbReference>
<keyword evidence="5" id="KW-1185">Reference proteome</keyword>